<proteinExistence type="predicted"/>
<dbReference type="AlphaFoldDB" id="A0A0C2IV15"/>
<accession>A0A0C2IV15</accession>
<comment type="caution">
    <text evidence="1">The sequence shown here is derived from an EMBL/GenBank/DDBJ whole genome shotgun (WGS) entry which is preliminary data.</text>
</comment>
<reference evidence="1 2" key="1">
    <citation type="journal article" date="2014" name="Genome Biol. Evol.">
        <title>The genome of the myxosporean Thelohanellus kitauei shows adaptations to nutrient acquisition within its fish host.</title>
        <authorList>
            <person name="Yang Y."/>
            <person name="Xiong J."/>
            <person name="Zhou Z."/>
            <person name="Huo F."/>
            <person name="Miao W."/>
            <person name="Ran C."/>
            <person name="Liu Y."/>
            <person name="Zhang J."/>
            <person name="Feng J."/>
            <person name="Wang M."/>
            <person name="Wang M."/>
            <person name="Wang L."/>
            <person name="Yao B."/>
        </authorList>
    </citation>
    <scope>NUCLEOTIDE SEQUENCE [LARGE SCALE GENOMIC DNA]</scope>
    <source>
        <strain evidence="1">Wuqing</strain>
    </source>
</reference>
<evidence type="ECO:0000313" key="2">
    <source>
        <dbReference type="Proteomes" id="UP000031668"/>
    </source>
</evidence>
<keyword evidence="2" id="KW-1185">Reference proteome</keyword>
<dbReference type="Proteomes" id="UP000031668">
    <property type="component" value="Unassembled WGS sequence"/>
</dbReference>
<dbReference type="EMBL" id="JWZT01005525">
    <property type="protein sequence ID" value="KII60657.1"/>
    <property type="molecule type" value="Genomic_DNA"/>
</dbReference>
<sequence>MMRCPPTHRGRIIQNVIVVLEEFCNDCAVDVYLKQVVEGENRRFAKASYRQVEQTVSFDGKELLGGTISLPNLVIRRNSAAIARRLVNPDFLPLVKAAPGPERYCDFENRRLAIRELFHGSRRISLTTRSQIIDRQPGSVVVAERPRQDLLIACRAKVGNGVKRTS</sequence>
<protein>
    <submittedName>
        <fullName evidence="1">Uncharacterized protein</fullName>
    </submittedName>
</protein>
<name>A0A0C2IV15_THEKT</name>
<organism evidence="1 2">
    <name type="scientific">Thelohanellus kitauei</name>
    <name type="common">Myxosporean</name>
    <dbReference type="NCBI Taxonomy" id="669202"/>
    <lineage>
        <taxon>Eukaryota</taxon>
        <taxon>Metazoa</taxon>
        <taxon>Cnidaria</taxon>
        <taxon>Myxozoa</taxon>
        <taxon>Myxosporea</taxon>
        <taxon>Bivalvulida</taxon>
        <taxon>Platysporina</taxon>
        <taxon>Myxobolidae</taxon>
        <taxon>Thelohanellus</taxon>
    </lineage>
</organism>
<evidence type="ECO:0000313" key="1">
    <source>
        <dbReference type="EMBL" id="KII60657.1"/>
    </source>
</evidence>
<gene>
    <name evidence="1" type="ORF">RF11_10521</name>
</gene>